<feature type="chain" id="PRO_5025473941" evidence="1">
    <location>
        <begin position="21"/>
        <end position="280"/>
    </location>
</feature>
<dbReference type="EMBL" id="JAAGAX010000006">
    <property type="protein sequence ID" value="KAF2312633.1"/>
    <property type="molecule type" value="Genomic_DNA"/>
</dbReference>
<keyword evidence="1" id="KW-0732">Signal</keyword>
<evidence type="ECO:0000313" key="3">
    <source>
        <dbReference type="Proteomes" id="UP000467840"/>
    </source>
</evidence>
<feature type="signal peptide" evidence="1">
    <location>
        <begin position="1"/>
        <end position="20"/>
    </location>
</feature>
<name>A0A6A6MJV1_HEVBR</name>
<evidence type="ECO:0000256" key="1">
    <source>
        <dbReference type="SAM" id="SignalP"/>
    </source>
</evidence>
<proteinExistence type="predicted"/>
<dbReference type="AlphaFoldDB" id="A0A6A6MJV1"/>
<dbReference type="Proteomes" id="UP000467840">
    <property type="component" value="Chromosome 14"/>
</dbReference>
<sequence>MTKYILFSFFFFFFLRSALSTRLVPFLGYWKAKGTVNWSKQRDCFMLATASYYILGRDGRVQEEQALNFFLSGLVDELQLPVRMFKPRTLSKAYSLARLQKVTMATIRNDAEPDTKLTTFINILFPPSAPSNSQSDSPKLTGDKSDFLNIPMIQLPKLGHHENFKSKKSNQGTTIDRSSLPKSVMVYERKAHVLATKIIEQHKKKVGGKKQYRNYGNYGEFDLGAHEKYRNYGKCVEFDLSDHDFGIISHDYITLKEDEFERWKRQRKKFYGRVDLPKKK</sequence>
<organism evidence="2 3">
    <name type="scientific">Hevea brasiliensis</name>
    <name type="common">Para rubber tree</name>
    <name type="synonym">Siphonia brasiliensis</name>
    <dbReference type="NCBI Taxonomy" id="3981"/>
    <lineage>
        <taxon>Eukaryota</taxon>
        <taxon>Viridiplantae</taxon>
        <taxon>Streptophyta</taxon>
        <taxon>Embryophyta</taxon>
        <taxon>Tracheophyta</taxon>
        <taxon>Spermatophyta</taxon>
        <taxon>Magnoliopsida</taxon>
        <taxon>eudicotyledons</taxon>
        <taxon>Gunneridae</taxon>
        <taxon>Pentapetalae</taxon>
        <taxon>rosids</taxon>
        <taxon>fabids</taxon>
        <taxon>Malpighiales</taxon>
        <taxon>Euphorbiaceae</taxon>
        <taxon>Crotonoideae</taxon>
        <taxon>Micrandreae</taxon>
        <taxon>Hevea</taxon>
    </lineage>
</organism>
<comment type="caution">
    <text evidence="2">The sequence shown here is derived from an EMBL/GenBank/DDBJ whole genome shotgun (WGS) entry which is preliminary data.</text>
</comment>
<keyword evidence="3" id="KW-1185">Reference proteome</keyword>
<reference evidence="2 3" key="1">
    <citation type="journal article" date="2020" name="Mol. Plant">
        <title>The Chromosome-Based Rubber Tree Genome Provides New Insights into Spurge Genome Evolution and Rubber Biosynthesis.</title>
        <authorList>
            <person name="Liu J."/>
            <person name="Shi C."/>
            <person name="Shi C.C."/>
            <person name="Li W."/>
            <person name="Zhang Q.J."/>
            <person name="Zhang Y."/>
            <person name="Li K."/>
            <person name="Lu H.F."/>
            <person name="Shi C."/>
            <person name="Zhu S.T."/>
            <person name="Xiao Z.Y."/>
            <person name="Nan H."/>
            <person name="Yue Y."/>
            <person name="Zhu X.G."/>
            <person name="Wu Y."/>
            <person name="Hong X.N."/>
            <person name="Fan G.Y."/>
            <person name="Tong Y."/>
            <person name="Zhang D."/>
            <person name="Mao C.L."/>
            <person name="Liu Y.L."/>
            <person name="Hao S.J."/>
            <person name="Liu W.Q."/>
            <person name="Lv M.Q."/>
            <person name="Zhang H.B."/>
            <person name="Liu Y."/>
            <person name="Hu-Tang G.R."/>
            <person name="Wang J.P."/>
            <person name="Wang J.H."/>
            <person name="Sun Y.H."/>
            <person name="Ni S.B."/>
            <person name="Chen W.B."/>
            <person name="Zhang X.C."/>
            <person name="Jiao Y.N."/>
            <person name="Eichler E.E."/>
            <person name="Li G.H."/>
            <person name="Liu X."/>
            <person name="Gao L.Z."/>
        </authorList>
    </citation>
    <scope>NUCLEOTIDE SEQUENCE [LARGE SCALE GENOMIC DNA]</scope>
    <source>
        <strain evidence="3">cv. GT1</strain>
        <tissue evidence="2">Leaf</tissue>
    </source>
</reference>
<accession>A0A6A6MJV1</accession>
<protein>
    <submittedName>
        <fullName evidence="2">Uncharacterized protein</fullName>
    </submittedName>
</protein>
<evidence type="ECO:0000313" key="2">
    <source>
        <dbReference type="EMBL" id="KAF2312633.1"/>
    </source>
</evidence>
<gene>
    <name evidence="2" type="ORF">GH714_037038</name>
</gene>